<dbReference type="EMBL" id="CP163440">
    <property type="protein sequence ID" value="XDQ63263.1"/>
    <property type="molecule type" value="Genomic_DNA"/>
</dbReference>
<feature type="domain" description="SnoaL-like" evidence="1">
    <location>
        <begin position="41"/>
        <end position="173"/>
    </location>
</feature>
<dbReference type="Gene3D" id="3.10.450.50">
    <property type="match status" value="1"/>
</dbReference>
<evidence type="ECO:0000313" key="2">
    <source>
        <dbReference type="EMBL" id="XDQ63263.1"/>
    </source>
</evidence>
<accession>A0AB39SAH8</accession>
<protein>
    <submittedName>
        <fullName evidence="2">Nuclear transport factor 2 family protein</fullName>
    </submittedName>
</protein>
<gene>
    <name evidence="2" type="ORF">AB5J50_21915</name>
</gene>
<dbReference type="RefSeq" id="WP_327429434.1">
    <property type="nucleotide sequence ID" value="NZ_CP163440.1"/>
</dbReference>
<evidence type="ECO:0000259" key="1">
    <source>
        <dbReference type="Pfam" id="PF13577"/>
    </source>
</evidence>
<dbReference type="AlphaFoldDB" id="A0AB39SAH8"/>
<sequence>MTTVAPHHPTPVLTGAAAAQDTTAAHALADEVAALRREVRDLRDRAEISDLIGRYTVLLDTQDQDGFDGTWPASVFTDDVRLHFPIGVHEGIPGVAEFHYRAKLRFDRTIHLSSNHEVRLDGDRARVRCHMHATHVHHPSPQAPDRIGALFTIGGHGEGEAVRTPRGWRIREWGFHLAWADGPGPDGTPVL</sequence>
<dbReference type="SUPFAM" id="SSF54427">
    <property type="entry name" value="NTF2-like"/>
    <property type="match status" value="1"/>
</dbReference>
<dbReference type="InterPro" id="IPR037401">
    <property type="entry name" value="SnoaL-like"/>
</dbReference>
<reference evidence="2" key="1">
    <citation type="submission" date="2024-07" db="EMBL/GenBank/DDBJ databases">
        <authorList>
            <person name="Yu S.T."/>
        </authorList>
    </citation>
    <scope>NUCLEOTIDE SEQUENCE</scope>
    <source>
        <strain evidence="2">R35</strain>
    </source>
</reference>
<dbReference type="Pfam" id="PF13577">
    <property type="entry name" value="SnoaL_4"/>
    <property type="match status" value="1"/>
</dbReference>
<name>A0AB39SAH8_9ACTN</name>
<organism evidence="2">
    <name type="scientific">Streptomyces sp. R35</name>
    <dbReference type="NCBI Taxonomy" id="3238630"/>
    <lineage>
        <taxon>Bacteria</taxon>
        <taxon>Bacillati</taxon>
        <taxon>Actinomycetota</taxon>
        <taxon>Actinomycetes</taxon>
        <taxon>Kitasatosporales</taxon>
        <taxon>Streptomycetaceae</taxon>
        <taxon>Streptomyces</taxon>
    </lineage>
</organism>
<proteinExistence type="predicted"/>
<dbReference type="InterPro" id="IPR032710">
    <property type="entry name" value="NTF2-like_dom_sf"/>
</dbReference>